<dbReference type="AlphaFoldDB" id="A0A5B0WSN8"/>
<dbReference type="Proteomes" id="UP000323708">
    <property type="component" value="Unassembled WGS sequence"/>
</dbReference>
<sequence length="85" mass="9116">MRNTTHTHRANAGVGSGALNTSIGSVLAAGIDPVTMAHLDVSLFRSLRKIGHSRERICSALCLSYAEYDSILTWLESEAGQQDEG</sequence>
<evidence type="ECO:0000313" key="2">
    <source>
        <dbReference type="Proteomes" id="UP000323708"/>
    </source>
</evidence>
<reference evidence="1 2" key="1">
    <citation type="submission" date="2019-09" db="EMBL/GenBank/DDBJ databases">
        <authorList>
            <person name="Chen X.-Y."/>
        </authorList>
    </citation>
    <scope>NUCLEOTIDE SEQUENCE [LARGE SCALE GENOMIC DNA]</scope>
    <source>
        <strain evidence="1 2">NY5</strain>
    </source>
</reference>
<accession>A0A5B0WSN8</accession>
<gene>
    <name evidence="1" type="ORF">F0M18_14095</name>
</gene>
<comment type="caution">
    <text evidence="1">The sequence shown here is derived from an EMBL/GenBank/DDBJ whole genome shotgun (WGS) entry which is preliminary data.</text>
</comment>
<evidence type="ECO:0000313" key="1">
    <source>
        <dbReference type="EMBL" id="KAA1189487.1"/>
    </source>
</evidence>
<name>A0A5B0WSN8_9GAMM</name>
<protein>
    <submittedName>
        <fullName evidence="1">Uncharacterized protein</fullName>
    </submittedName>
</protein>
<dbReference type="EMBL" id="VTUX01000007">
    <property type="protein sequence ID" value="KAA1189487.1"/>
    <property type="molecule type" value="Genomic_DNA"/>
</dbReference>
<organism evidence="1 2">
    <name type="scientific">Pseudohalioglobus sediminis</name>
    <dbReference type="NCBI Taxonomy" id="2606449"/>
    <lineage>
        <taxon>Bacteria</taxon>
        <taxon>Pseudomonadati</taxon>
        <taxon>Pseudomonadota</taxon>
        <taxon>Gammaproteobacteria</taxon>
        <taxon>Cellvibrionales</taxon>
        <taxon>Halieaceae</taxon>
        <taxon>Pseudohalioglobus</taxon>
    </lineage>
</organism>
<keyword evidence="2" id="KW-1185">Reference proteome</keyword>
<dbReference type="RefSeq" id="WP_149612098.1">
    <property type="nucleotide sequence ID" value="NZ_VTUX01000007.1"/>
</dbReference>
<proteinExistence type="predicted"/>